<evidence type="ECO:0000313" key="2">
    <source>
        <dbReference type="Proteomes" id="UP001431775"/>
    </source>
</evidence>
<evidence type="ECO:0000313" key="1">
    <source>
        <dbReference type="EMBL" id="MDI2111725.1"/>
    </source>
</evidence>
<dbReference type="EMBL" id="JASBAN010000001">
    <property type="protein sequence ID" value="MDI2111725.1"/>
    <property type="molecule type" value="Genomic_DNA"/>
</dbReference>
<dbReference type="RefSeq" id="WP_281461417.1">
    <property type="nucleotide sequence ID" value="NZ_JASBAN010000001.1"/>
</dbReference>
<organism evidence="1 2">
    <name type="scientific">Commensalibacter nepenthis</name>
    <dbReference type="NCBI Taxonomy" id="3043872"/>
    <lineage>
        <taxon>Bacteria</taxon>
        <taxon>Pseudomonadati</taxon>
        <taxon>Pseudomonadota</taxon>
        <taxon>Alphaproteobacteria</taxon>
        <taxon>Acetobacterales</taxon>
        <taxon>Acetobacteraceae</taxon>
    </lineage>
</organism>
<comment type="caution">
    <text evidence="1">The sequence shown here is derived from an EMBL/GenBank/DDBJ whole genome shotgun (WGS) entry which is preliminary data.</text>
</comment>
<protein>
    <submittedName>
        <fullName evidence="1">Uncharacterized protein</fullName>
    </submittedName>
</protein>
<keyword evidence="2" id="KW-1185">Reference proteome</keyword>
<dbReference type="Proteomes" id="UP001431775">
    <property type="component" value="Unassembled WGS sequence"/>
</dbReference>
<gene>
    <name evidence="1" type="ORF">QJV33_00210</name>
</gene>
<accession>A0ABT6Q4A0</accession>
<sequence length="50" mass="5932">MTNTNQDNEKLIHVKKAKVAEIVNRLEWIYIDSWEHPVFIDPQTGIVLQR</sequence>
<proteinExistence type="predicted"/>
<reference evidence="1" key="1">
    <citation type="submission" date="2023-05" db="EMBL/GenBank/DDBJ databases">
        <title>Whole genome sequence of Commensalibacter sp.</title>
        <authorList>
            <person name="Charoenyingcharoen P."/>
            <person name="Yukphan P."/>
        </authorList>
    </citation>
    <scope>NUCLEOTIDE SEQUENCE</scope>
    <source>
        <strain evidence="1">TBRC 10068</strain>
    </source>
</reference>
<name>A0ABT6Q4A0_9PROT</name>